<organism evidence="2 3">
    <name type="scientific">Sinosporangium siamense</name>
    <dbReference type="NCBI Taxonomy" id="1367973"/>
    <lineage>
        <taxon>Bacteria</taxon>
        <taxon>Bacillati</taxon>
        <taxon>Actinomycetota</taxon>
        <taxon>Actinomycetes</taxon>
        <taxon>Streptosporangiales</taxon>
        <taxon>Streptosporangiaceae</taxon>
        <taxon>Sinosporangium</taxon>
    </lineage>
</organism>
<dbReference type="Proteomes" id="UP000606172">
    <property type="component" value="Unassembled WGS sequence"/>
</dbReference>
<proteinExistence type="predicted"/>
<evidence type="ECO:0000313" key="3">
    <source>
        <dbReference type="Proteomes" id="UP000606172"/>
    </source>
</evidence>
<evidence type="ECO:0000313" key="2">
    <source>
        <dbReference type="EMBL" id="GII94262.1"/>
    </source>
</evidence>
<dbReference type="InterPro" id="IPR051908">
    <property type="entry name" value="Ribosomal_N-acetyltransferase"/>
</dbReference>
<dbReference type="InterPro" id="IPR016181">
    <property type="entry name" value="Acyl_CoA_acyltransferase"/>
</dbReference>
<evidence type="ECO:0000259" key="1">
    <source>
        <dbReference type="PROSITE" id="PS51186"/>
    </source>
</evidence>
<dbReference type="GO" id="GO:0008999">
    <property type="term" value="F:protein-N-terminal-alanine acetyltransferase activity"/>
    <property type="evidence" value="ECO:0007669"/>
    <property type="project" value="TreeGrafter"/>
</dbReference>
<dbReference type="AlphaFoldDB" id="A0A919V9F7"/>
<dbReference type="GO" id="GO:0005737">
    <property type="term" value="C:cytoplasm"/>
    <property type="evidence" value="ECO:0007669"/>
    <property type="project" value="TreeGrafter"/>
</dbReference>
<keyword evidence="3" id="KW-1185">Reference proteome</keyword>
<dbReference type="InterPro" id="IPR000182">
    <property type="entry name" value="GNAT_dom"/>
</dbReference>
<sequence length="161" mass="18047">MPQRFAGFCDPLCLRFSWPLVEPFAERHVQRRFDEEEEARLCGEELNLAVADTVDSGLILGGASIYDVDLGQARAAIGYWLAPHARGRGVATRTLRLLARWAFDHIHLARLELTCAPDNVASQRVATRCGFVREGVLRSHVRFKGGRRDSVMFSLLPGELQ</sequence>
<feature type="domain" description="N-acetyltransferase" evidence="1">
    <location>
        <begin position="1"/>
        <end position="157"/>
    </location>
</feature>
<dbReference type="PANTHER" id="PTHR43441">
    <property type="entry name" value="RIBOSOMAL-PROTEIN-SERINE ACETYLTRANSFERASE"/>
    <property type="match status" value="1"/>
</dbReference>
<dbReference type="PROSITE" id="PS51186">
    <property type="entry name" value="GNAT"/>
    <property type="match status" value="1"/>
</dbReference>
<dbReference type="Gene3D" id="3.40.630.30">
    <property type="match status" value="1"/>
</dbReference>
<accession>A0A919V9F7</accession>
<reference evidence="2" key="1">
    <citation type="submission" date="2021-01" db="EMBL/GenBank/DDBJ databases">
        <title>Whole genome shotgun sequence of Sinosporangium siamense NBRC 109515.</title>
        <authorList>
            <person name="Komaki H."/>
            <person name="Tamura T."/>
        </authorList>
    </citation>
    <scope>NUCLEOTIDE SEQUENCE</scope>
    <source>
        <strain evidence="2">NBRC 109515</strain>
    </source>
</reference>
<dbReference type="GO" id="GO:1990189">
    <property type="term" value="F:protein N-terminal-serine acetyltransferase activity"/>
    <property type="evidence" value="ECO:0007669"/>
    <property type="project" value="TreeGrafter"/>
</dbReference>
<name>A0A919V9F7_9ACTN</name>
<comment type="caution">
    <text evidence="2">The sequence shown here is derived from an EMBL/GenBank/DDBJ whole genome shotgun (WGS) entry which is preliminary data.</text>
</comment>
<dbReference type="Pfam" id="PF13302">
    <property type="entry name" value="Acetyltransf_3"/>
    <property type="match status" value="1"/>
</dbReference>
<gene>
    <name evidence="2" type="ORF">Ssi02_44930</name>
</gene>
<dbReference type="PANTHER" id="PTHR43441:SF10">
    <property type="entry name" value="ACETYLTRANSFERASE"/>
    <property type="match status" value="1"/>
</dbReference>
<dbReference type="SUPFAM" id="SSF55729">
    <property type="entry name" value="Acyl-CoA N-acyltransferases (Nat)"/>
    <property type="match status" value="1"/>
</dbReference>
<dbReference type="EMBL" id="BOOW01000028">
    <property type="protein sequence ID" value="GII94262.1"/>
    <property type="molecule type" value="Genomic_DNA"/>
</dbReference>
<protein>
    <recommendedName>
        <fullName evidence="1">N-acetyltransferase domain-containing protein</fullName>
    </recommendedName>
</protein>